<keyword evidence="4" id="KW-1185">Reference proteome</keyword>
<sequence length="261" mass="26821">MRGLRQLTAAVGALLTALALVLLGAPPSAAGGPTSVLLVSPTSQRTASLYGTHEEYDDLERLLARAGGELDRSGEKAPEWGREEIWGERIGGIVSVTWMLHDVTPWRLDRVYTAAPDTKGIWIHTTLLTGEEPSSSPGAGVWHRAKQPDQLRKLLSGLEITGPTRSDPAPGAPEQDEPPAGDTTAGASAGRAGASGTAGAAAEVRSAAGTPGPADGAHWAIPALALGLLLGAGGATALLRRAAARNGSGPPREPRQELLDV</sequence>
<evidence type="ECO:0008006" key="5">
    <source>
        <dbReference type="Google" id="ProtNLM"/>
    </source>
</evidence>
<feature type="region of interest" description="Disordered" evidence="1">
    <location>
        <begin position="160"/>
        <end position="213"/>
    </location>
</feature>
<feature type="transmembrane region" description="Helical" evidence="2">
    <location>
        <begin position="219"/>
        <end position="239"/>
    </location>
</feature>
<name>A0ABU4MGS5_9ACTN</name>
<dbReference type="RefSeq" id="WP_045559555.1">
    <property type="nucleotide sequence ID" value="NZ_JABXWF010000009.1"/>
</dbReference>
<organism evidence="3 4">
    <name type="scientific">Streptomyces caniscabiei</name>
    <dbReference type="NCBI Taxonomy" id="2746961"/>
    <lineage>
        <taxon>Bacteria</taxon>
        <taxon>Bacillati</taxon>
        <taxon>Actinomycetota</taxon>
        <taxon>Actinomycetes</taxon>
        <taxon>Kitasatosporales</taxon>
        <taxon>Streptomycetaceae</taxon>
        <taxon>Streptomyces</taxon>
    </lineage>
</organism>
<accession>A0ABU4MGS5</accession>
<proteinExistence type="predicted"/>
<dbReference type="EMBL" id="JARAWJ010000003">
    <property type="protein sequence ID" value="MDX3036540.1"/>
    <property type="molecule type" value="Genomic_DNA"/>
</dbReference>
<comment type="caution">
    <text evidence="3">The sequence shown here is derived from an EMBL/GenBank/DDBJ whole genome shotgun (WGS) entry which is preliminary data.</text>
</comment>
<feature type="compositionally biased region" description="Low complexity" evidence="1">
    <location>
        <begin position="180"/>
        <end position="209"/>
    </location>
</feature>
<reference evidence="3 4" key="1">
    <citation type="journal article" date="2023" name="Microb. Genom.">
        <title>Mesoterricola silvestris gen. nov., sp. nov., Mesoterricola sediminis sp. nov., Geothrix oryzae sp. nov., Geothrix edaphica sp. nov., Geothrix rubra sp. nov., and Geothrix limicola sp. nov., six novel members of Acidobacteriota isolated from soils.</title>
        <authorList>
            <person name="Weisberg A.J."/>
            <person name="Pearce E."/>
            <person name="Kramer C.G."/>
            <person name="Chang J.H."/>
            <person name="Clarke C.R."/>
        </authorList>
    </citation>
    <scope>NUCLEOTIDE SEQUENCE [LARGE SCALE GENOMIC DNA]</scope>
    <source>
        <strain evidence="3 4">NE20-4-1</strain>
    </source>
</reference>
<evidence type="ECO:0000313" key="3">
    <source>
        <dbReference type="EMBL" id="MDX3036540.1"/>
    </source>
</evidence>
<keyword evidence="2" id="KW-1133">Transmembrane helix</keyword>
<keyword evidence="2" id="KW-0812">Transmembrane</keyword>
<keyword evidence="2" id="KW-0472">Membrane</keyword>
<protein>
    <recommendedName>
        <fullName evidence="5">Secreted protein</fullName>
    </recommendedName>
</protein>
<gene>
    <name evidence="3" type="ORF">PV383_05050</name>
</gene>
<dbReference type="Proteomes" id="UP001282474">
    <property type="component" value="Unassembled WGS sequence"/>
</dbReference>
<evidence type="ECO:0000313" key="4">
    <source>
        <dbReference type="Proteomes" id="UP001282474"/>
    </source>
</evidence>
<evidence type="ECO:0000256" key="2">
    <source>
        <dbReference type="SAM" id="Phobius"/>
    </source>
</evidence>
<evidence type="ECO:0000256" key="1">
    <source>
        <dbReference type="SAM" id="MobiDB-lite"/>
    </source>
</evidence>